<keyword evidence="2" id="KW-1185">Reference proteome</keyword>
<evidence type="ECO:0000313" key="1">
    <source>
        <dbReference type="EMBL" id="CAG8513587.1"/>
    </source>
</evidence>
<proteinExistence type="predicted"/>
<comment type="caution">
    <text evidence="1">The sequence shown here is derived from an EMBL/GenBank/DDBJ whole genome shotgun (WGS) entry which is preliminary data.</text>
</comment>
<feature type="non-terminal residue" evidence="1">
    <location>
        <position position="1"/>
    </location>
</feature>
<evidence type="ECO:0000313" key="2">
    <source>
        <dbReference type="Proteomes" id="UP000789702"/>
    </source>
</evidence>
<name>A0ACA9L8V7_9GLOM</name>
<sequence>DLSLHSTSLNKRYNEKIYNIKITKESFAPDGFEREMYLINGQFPGPTIECNKDDVLVINVENCLNEDTTIHSHGMFQRGTPWYDGVPGQTQCGIPPNETFTYKFNVNQSGTYWYHSHSRAQYIEGMVGPLIVHDPQDPYINEYDEEIIILLQDWYHNDSKTLLATFLSPESQGAEPAPDNGLINGKNSFNCSAAPKGSVCKDAPLAGFKFVQGKKYRLRIINTSAFSAFIFSIDDHPLDVIEVEGMITKRHTVHRLPINIAQRYSVIVEASQPKAKYWMRAEMETTCFAQQNPNLNSLVKAVVSYAGCDDKDPSSKAWSDSVKDCVDLDASDLKPYKTQNVPDVDHKIKITISFQNDENNITLGYINNSTYKIDVKYPTLNKVFDGVTTYATDQNAFVIEKCEVIDLILNNTDNGEHPFHLHGHVFWILGQGGNDTTPDYDKLNTVDPIQRDTTTIPASGWTVLRFVSDNPGVWGFHCHIEWHVQSGLLAQFVTQPNKIKELKAPDDWKALCSKCKVY</sequence>
<gene>
    <name evidence="1" type="ORF">DHETER_LOCUS3577</name>
</gene>
<dbReference type="EMBL" id="CAJVPU010003128">
    <property type="protein sequence ID" value="CAG8513587.1"/>
    <property type="molecule type" value="Genomic_DNA"/>
</dbReference>
<dbReference type="Proteomes" id="UP000789702">
    <property type="component" value="Unassembled WGS sequence"/>
</dbReference>
<accession>A0ACA9L8V7</accession>
<reference evidence="1" key="1">
    <citation type="submission" date="2021-06" db="EMBL/GenBank/DDBJ databases">
        <authorList>
            <person name="Kallberg Y."/>
            <person name="Tangrot J."/>
            <person name="Rosling A."/>
        </authorList>
    </citation>
    <scope>NUCLEOTIDE SEQUENCE</scope>
    <source>
        <strain evidence="1">IL203A</strain>
    </source>
</reference>
<protein>
    <submittedName>
        <fullName evidence="1">5665_t:CDS:1</fullName>
    </submittedName>
</protein>
<organism evidence="1 2">
    <name type="scientific">Dentiscutata heterogama</name>
    <dbReference type="NCBI Taxonomy" id="1316150"/>
    <lineage>
        <taxon>Eukaryota</taxon>
        <taxon>Fungi</taxon>
        <taxon>Fungi incertae sedis</taxon>
        <taxon>Mucoromycota</taxon>
        <taxon>Glomeromycotina</taxon>
        <taxon>Glomeromycetes</taxon>
        <taxon>Diversisporales</taxon>
        <taxon>Gigasporaceae</taxon>
        <taxon>Dentiscutata</taxon>
    </lineage>
</organism>